<dbReference type="EMBL" id="BARW01021606">
    <property type="protein sequence ID" value="GAI89984.1"/>
    <property type="molecule type" value="Genomic_DNA"/>
</dbReference>
<accession>X1UCD5</accession>
<dbReference type="SMART" id="SM01097">
    <property type="entry name" value="CPSase_sm_chain"/>
    <property type="match status" value="1"/>
</dbReference>
<dbReference type="InterPro" id="IPR036480">
    <property type="entry name" value="CarbP_synth_ssu_N_sf"/>
</dbReference>
<dbReference type="InterPro" id="IPR002474">
    <property type="entry name" value="CarbamoylP_synth_ssu_N"/>
</dbReference>
<feature type="domain" description="Carbamoyl-phosphate synthase small subunit N-terminal" evidence="1">
    <location>
        <begin position="6"/>
        <end position="74"/>
    </location>
</feature>
<evidence type="ECO:0000313" key="2">
    <source>
        <dbReference type="EMBL" id="GAI89984.1"/>
    </source>
</evidence>
<evidence type="ECO:0000259" key="1">
    <source>
        <dbReference type="SMART" id="SM01097"/>
    </source>
</evidence>
<dbReference type="Pfam" id="PF00988">
    <property type="entry name" value="CPSase_sm_chain"/>
    <property type="match status" value="1"/>
</dbReference>
<dbReference type="AlphaFoldDB" id="X1UCD5"/>
<feature type="non-terminal residue" evidence="2">
    <location>
        <position position="74"/>
    </location>
</feature>
<dbReference type="SUPFAM" id="SSF52021">
    <property type="entry name" value="Carbamoyl phosphate synthetase, small subunit N-terminal domain"/>
    <property type="match status" value="1"/>
</dbReference>
<name>X1UCD5_9ZZZZ</name>
<dbReference type="Gene3D" id="3.50.30.20">
    <property type="entry name" value="Carbamoyl-phosphate synthase small subunit, N-terminal domain"/>
    <property type="match status" value="1"/>
</dbReference>
<proteinExistence type="predicted"/>
<organism evidence="2">
    <name type="scientific">marine sediment metagenome</name>
    <dbReference type="NCBI Taxonomy" id="412755"/>
    <lineage>
        <taxon>unclassified sequences</taxon>
        <taxon>metagenomes</taxon>
        <taxon>ecological metagenomes</taxon>
    </lineage>
</organism>
<comment type="caution">
    <text evidence="2">The sequence shown here is derived from an EMBL/GenBank/DDBJ whole genome shotgun (WGS) entry which is preliminary data.</text>
</comment>
<reference evidence="2" key="1">
    <citation type="journal article" date="2014" name="Front. Microbiol.">
        <title>High frequency of phylogenetically diverse reductive dehalogenase-homologous genes in deep subseafloor sedimentary metagenomes.</title>
        <authorList>
            <person name="Kawai M."/>
            <person name="Futagami T."/>
            <person name="Toyoda A."/>
            <person name="Takaki Y."/>
            <person name="Nishi S."/>
            <person name="Hori S."/>
            <person name="Arai W."/>
            <person name="Tsubouchi T."/>
            <person name="Morono Y."/>
            <person name="Uchiyama I."/>
            <person name="Ito T."/>
            <person name="Fujiyama A."/>
            <person name="Inagaki F."/>
            <person name="Takami H."/>
        </authorList>
    </citation>
    <scope>NUCLEOTIDE SEQUENCE</scope>
    <source>
        <strain evidence="2">Expedition CK06-06</strain>
    </source>
</reference>
<gene>
    <name evidence="2" type="ORF">S12H4_36263</name>
</gene>
<protein>
    <recommendedName>
        <fullName evidence="1">Carbamoyl-phosphate synthase small subunit N-terminal domain-containing protein</fullName>
    </recommendedName>
</protein>
<sequence>MITRRQESKLILEDGSIFHGFSFGSKKVVNGEVVFNTGMVGYPEALTDPSYHGQILVLTYPLIGNYGVPGYEKQ</sequence>